<feature type="modified residue" description="N6-acetyllysine" evidence="9">
    <location>
        <position position="73"/>
    </location>
</feature>
<dbReference type="Pfam" id="PF03830">
    <property type="entry name" value="PTSIIB_sorb"/>
    <property type="match status" value="1"/>
</dbReference>
<keyword evidence="7" id="KW-0418">Kinase</keyword>
<dbReference type="OrthoDB" id="9788818at2"/>
<evidence type="ECO:0000256" key="7">
    <source>
        <dbReference type="ARBA" id="ARBA00022777"/>
    </source>
</evidence>
<organism evidence="11 12">
    <name type="scientific">Clostridium manihotivorum</name>
    <dbReference type="NCBI Taxonomy" id="2320868"/>
    <lineage>
        <taxon>Bacteria</taxon>
        <taxon>Bacillati</taxon>
        <taxon>Bacillota</taxon>
        <taxon>Clostridia</taxon>
        <taxon>Eubacteriales</taxon>
        <taxon>Clostridiaceae</taxon>
        <taxon>Clostridium</taxon>
    </lineage>
</organism>
<accession>A0A410DZB4</accession>
<gene>
    <name evidence="11" type="ORF">C1I91_23745</name>
</gene>
<keyword evidence="12" id="KW-1185">Reference proteome</keyword>
<evidence type="ECO:0000256" key="9">
    <source>
        <dbReference type="PIRSR" id="PIRSR618455-2"/>
    </source>
</evidence>
<dbReference type="RefSeq" id="WP_128215123.1">
    <property type="nucleotide sequence ID" value="NZ_CP025746.1"/>
</dbReference>
<reference evidence="11 12" key="1">
    <citation type="submission" date="2018-01" db="EMBL/GenBank/DDBJ databases">
        <title>Genome Sequencing and Assembly of Anaerobacter polyendosporus strain CT4.</title>
        <authorList>
            <person name="Tachaapaikoon C."/>
            <person name="Sutheeworapong S."/>
            <person name="Jenjaroenpun P."/>
            <person name="Wongsurawat T."/>
            <person name="Nookeaw I."/>
            <person name="Cheawchanlertfa P."/>
            <person name="Kosugi A."/>
            <person name="Cheevadhanarak S."/>
            <person name="Ratanakhanokchai K."/>
        </authorList>
    </citation>
    <scope>NUCLEOTIDE SEQUENCE [LARGE SCALE GENOMIC DNA]</scope>
    <source>
        <strain evidence="11 12">CT4</strain>
    </source>
</reference>
<dbReference type="NCBIfam" id="TIGR00854">
    <property type="entry name" value="pts-sorbose"/>
    <property type="match status" value="1"/>
</dbReference>
<dbReference type="GO" id="GO:0009401">
    <property type="term" value="P:phosphoenolpyruvate-dependent sugar phosphotransferase system"/>
    <property type="evidence" value="ECO:0007669"/>
    <property type="project" value="UniProtKB-KW"/>
</dbReference>
<keyword evidence="2" id="KW-0813">Transport</keyword>
<keyword evidence="6" id="KW-0598">Phosphotransferase system</keyword>
<dbReference type="KEGG" id="cmah:C1I91_23745"/>
<dbReference type="GO" id="GO:0005737">
    <property type="term" value="C:cytoplasm"/>
    <property type="evidence" value="ECO:0007669"/>
    <property type="project" value="UniProtKB-SubCell"/>
</dbReference>
<feature type="domain" description="PTS EIIB type-4" evidence="10">
    <location>
        <begin position="1"/>
        <end position="164"/>
    </location>
</feature>
<evidence type="ECO:0000256" key="3">
    <source>
        <dbReference type="ARBA" id="ARBA00022490"/>
    </source>
</evidence>
<evidence type="ECO:0000256" key="1">
    <source>
        <dbReference type="ARBA" id="ARBA00004496"/>
    </source>
</evidence>
<dbReference type="InterPro" id="IPR004720">
    <property type="entry name" value="PTS_IIB_sorbose-sp"/>
</dbReference>
<dbReference type="SUPFAM" id="SSF52728">
    <property type="entry name" value="PTS IIb component"/>
    <property type="match status" value="1"/>
</dbReference>
<evidence type="ECO:0000256" key="2">
    <source>
        <dbReference type="ARBA" id="ARBA00022448"/>
    </source>
</evidence>
<feature type="modified residue" description="Phosphohistidine; by EIIA" evidence="9">
    <location>
        <position position="14"/>
    </location>
</feature>
<evidence type="ECO:0000256" key="5">
    <source>
        <dbReference type="ARBA" id="ARBA00022679"/>
    </source>
</evidence>
<comment type="subcellular location">
    <subcellularLocation>
        <location evidence="1">Cytoplasm</location>
    </subcellularLocation>
</comment>
<proteinExistence type="predicted"/>
<keyword evidence="3" id="KW-0963">Cytoplasm</keyword>
<evidence type="ECO:0000256" key="6">
    <source>
        <dbReference type="ARBA" id="ARBA00022683"/>
    </source>
</evidence>
<protein>
    <submittedName>
        <fullName evidence="11">PTS fructose transporter subunit IIB</fullName>
    </submittedName>
</protein>
<dbReference type="AlphaFoldDB" id="A0A410DZB4"/>
<dbReference type="GO" id="GO:0016301">
    <property type="term" value="F:kinase activity"/>
    <property type="evidence" value="ECO:0007669"/>
    <property type="project" value="UniProtKB-KW"/>
</dbReference>
<evidence type="ECO:0000313" key="12">
    <source>
        <dbReference type="Proteomes" id="UP000286268"/>
    </source>
</evidence>
<dbReference type="CDD" id="cd00001">
    <property type="entry name" value="PTS_IIB_man"/>
    <property type="match status" value="1"/>
</dbReference>
<sequence length="164" mass="18315">MEISFVRIDDRLIHGQVATVWVKESKCNKIIACSDEVAKDQLRKTLLLQVAPADVKAYVLPIDKAIEAYKNPKYNDFKTMFLFTNPSDALRMIEGGVDIKSINVGGMCYKEGKTQITGAVSVNDKDIEAFKKIHEKGIELEVRQIASNPKVDLMEKLKASGLID</sequence>
<dbReference type="EMBL" id="CP025746">
    <property type="protein sequence ID" value="QAA34408.1"/>
    <property type="molecule type" value="Genomic_DNA"/>
</dbReference>
<dbReference type="Gene3D" id="3.40.35.10">
    <property type="entry name" value="Phosphotransferase system, sorbose subfamily IIB component"/>
    <property type="match status" value="1"/>
</dbReference>
<keyword evidence="5" id="KW-0808">Transferase</keyword>
<keyword evidence="4" id="KW-0762">Sugar transport</keyword>
<feature type="active site" description="Pros-phosphohistidine intermediate; for EIIB activity" evidence="8">
    <location>
        <position position="14"/>
    </location>
</feature>
<dbReference type="InterPro" id="IPR036667">
    <property type="entry name" value="PTS_IIB_sorbose-sp_sf"/>
</dbReference>
<dbReference type="PROSITE" id="PS51101">
    <property type="entry name" value="PTS_EIIB_TYPE_4"/>
    <property type="match status" value="1"/>
</dbReference>
<evidence type="ECO:0000313" key="11">
    <source>
        <dbReference type="EMBL" id="QAA34408.1"/>
    </source>
</evidence>
<evidence type="ECO:0000259" key="10">
    <source>
        <dbReference type="PROSITE" id="PS51101"/>
    </source>
</evidence>
<dbReference type="Proteomes" id="UP000286268">
    <property type="component" value="Chromosome"/>
</dbReference>
<dbReference type="InterPro" id="IPR018455">
    <property type="entry name" value="PTS_IIB_sorbose-sp_subgr"/>
</dbReference>
<name>A0A410DZB4_9CLOT</name>
<dbReference type="GO" id="GO:0008982">
    <property type="term" value="F:protein-N(PI)-phosphohistidine-sugar phosphotransferase activity"/>
    <property type="evidence" value="ECO:0007669"/>
    <property type="project" value="InterPro"/>
</dbReference>
<evidence type="ECO:0000256" key="4">
    <source>
        <dbReference type="ARBA" id="ARBA00022597"/>
    </source>
</evidence>
<evidence type="ECO:0000256" key="8">
    <source>
        <dbReference type="PIRSR" id="PIRSR618455-1"/>
    </source>
</evidence>